<accession>A0A4Z0F5J1</accession>
<dbReference type="EMBL" id="SRIO01000022">
    <property type="protein sequence ID" value="TFZ81456.1"/>
    <property type="molecule type" value="Genomic_DNA"/>
</dbReference>
<keyword evidence="2" id="KW-1185">Reference proteome</keyword>
<organism evidence="1 2">
    <name type="scientific">Candidatus Macondimonas diazotrophica</name>
    <dbReference type="NCBI Taxonomy" id="2305248"/>
    <lineage>
        <taxon>Bacteria</taxon>
        <taxon>Pseudomonadati</taxon>
        <taxon>Pseudomonadota</taxon>
        <taxon>Gammaproteobacteria</taxon>
        <taxon>Chromatiales</taxon>
        <taxon>Ectothiorhodospiraceae</taxon>
        <taxon>Candidatus Macondimonas</taxon>
    </lineage>
</organism>
<evidence type="ECO:0000313" key="2">
    <source>
        <dbReference type="Proteomes" id="UP000297890"/>
    </source>
</evidence>
<name>A0A4Z0F5J1_9GAMM</name>
<dbReference type="Proteomes" id="UP000297890">
    <property type="component" value="Unassembled WGS sequence"/>
</dbReference>
<dbReference type="AlphaFoldDB" id="A0A4Z0F5J1"/>
<evidence type="ECO:0000313" key="1">
    <source>
        <dbReference type="EMBL" id="TFZ81456.1"/>
    </source>
</evidence>
<reference evidence="1 2" key="1">
    <citation type="journal article" date="2019" name="ISME J.">
        <title>Candidatus Macondimonas diazotrophica, a novel gammaproteobacterial genus dominating crude-oil-contaminated coastal sediments.</title>
        <authorList>
            <person name="Karthikeyan S."/>
            <person name="Konstantinidis K."/>
        </authorList>
    </citation>
    <scope>NUCLEOTIDE SEQUENCE [LARGE SCALE GENOMIC DNA]</scope>
    <source>
        <strain evidence="1 2">KTK01</strain>
    </source>
</reference>
<proteinExistence type="predicted"/>
<dbReference type="RefSeq" id="WP_135282717.1">
    <property type="nucleotide sequence ID" value="NZ_SRIO01000022.1"/>
</dbReference>
<protein>
    <submittedName>
        <fullName evidence="1">Uncharacterized protein</fullName>
    </submittedName>
</protein>
<gene>
    <name evidence="1" type="ORF">E4680_12310</name>
</gene>
<sequence>MSTANAANKRERNRAKRARNNILLNTALRAGTQAGMSELEIFERLVHGLLDLHDESFQEKLDQAMNSKTPIGFSNIS</sequence>
<comment type="caution">
    <text evidence="1">The sequence shown here is derived from an EMBL/GenBank/DDBJ whole genome shotgun (WGS) entry which is preliminary data.</text>
</comment>